<accession>A0ACC3MK39</accession>
<gene>
    <name evidence="1" type="ORF">LTR37_017447</name>
</gene>
<organism evidence="1 2">
    <name type="scientific">Vermiconidia calcicola</name>
    <dbReference type="NCBI Taxonomy" id="1690605"/>
    <lineage>
        <taxon>Eukaryota</taxon>
        <taxon>Fungi</taxon>
        <taxon>Dikarya</taxon>
        <taxon>Ascomycota</taxon>
        <taxon>Pezizomycotina</taxon>
        <taxon>Dothideomycetes</taxon>
        <taxon>Dothideomycetidae</taxon>
        <taxon>Mycosphaerellales</taxon>
        <taxon>Extremaceae</taxon>
        <taxon>Vermiconidia</taxon>
    </lineage>
</organism>
<dbReference type="EMBL" id="JAUTXU010000225">
    <property type="protein sequence ID" value="KAK3697501.1"/>
    <property type="molecule type" value="Genomic_DNA"/>
</dbReference>
<sequence length="364" mass="41197">MVTSGDFQQLVQRAKIRTQSNMLATKTFIRLGKNLGLSAQQTASPLFSLPLEIRELVWQLALAPSPSGRPAHFHVYDKVHTSCTYVNHDSSDGRVRHWNRVNGKQMSLLLTCRAIQQEAQHFLWETSEFTLVVLAGSARPWVNVNRRNNLGQLKDCKELFLRMRTVNLVVQAGKIPNAPKFAARIVEVLRVLDFGQRLTRLKLSFNFHQYMEMWDRNSERKSTIVAAFEPLREHLRAPMESGKLQLQIVAPSSSSGRSPDDVSTVHDFLGLPEPDTWGPVSRVERRVSWKGEPKDICQQRGAYGSEGAHRRQLHQSRPPPTNGERVKKELVDLAYLATSVFLSPVVVPAAFGAIVYMKVIKGEW</sequence>
<evidence type="ECO:0000313" key="1">
    <source>
        <dbReference type="EMBL" id="KAK3697501.1"/>
    </source>
</evidence>
<comment type="caution">
    <text evidence="1">The sequence shown here is derived from an EMBL/GenBank/DDBJ whole genome shotgun (WGS) entry which is preliminary data.</text>
</comment>
<evidence type="ECO:0000313" key="2">
    <source>
        <dbReference type="Proteomes" id="UP001281147"/>
    </source>
</evidence>
<reference evidence="1" key="1">
    <citation type="submission" date="2023-07" db="EMBL/GenBank/DDBJ databases">
        <title>Black Yeasts Isolated from many extreme environments.</title>
        <authorList>
            <person name="Coleine C."/>
            <person name="Stajich J.E."/>
            <person name="Selbmann L."/>
        </authorList>
    </citation>
    <scope>NUCLEOTIDE SEQUENCE</scope>
    <source>
        <strain evidence="1">CCFEE 5714</strain>
    </source>
</reference>
<name>A0ACC3MK39_9PEZI</name>
<dbReference type="Proteomes" id="UP001281147">
    <property type="component" value="Unassembled WGS sequence"/>
</dbReference>
<proteinExistence type="predicted"/>
<protein>
    <submittedName>
        <fullName evidence="1">Uncharacterized protein</fullName>
    </submittedName>
</protein>
<keyword evidence="2" id="KW-1185">Reference proteome</keyword>